<dbReference type="EMBL" id="BSNJ01000009">
    <property type="protein sequence ID" value="GLQ22028.1"/>
    <property type="molecule type" value="Genomic_DNA"/>
</dbReference>
<sequence length="90" mass="10335">MSTVKQDGSGRLYGDERRFLDRSRLGFQRHREQGRIFAQDGDGTGDAVMVMVAAKFDRMRRGQTLSQQEQGSEQDRNRSYDRRARHGGVT</sequence>
<accession>A0ABQ5V5B4</accession>
<comment type="caution">
    <text evidence="2">The sequence shown here is derived from an EMBL/GenBank/DDBJ whole genome shotgun (WGS) entry which is preliminary data.</text>
</comment>
<evidence type="ECO:0000313" key="2">
    <source>
        <dbReference type="EMBL" id="GLQ22028.1"/>
    </source>
</evidence>
<gene>
    <name evidence="2" type="ORF">GCM10007854_29830</name>
</gene>
<feature type="compositionally biased region" description="Basic and acidic residues" evidence="1">
    <location>
        <begin position="73"/>
        <end position="82"/>
    </location>
</feature>
<name>A0ABQ5V5B4_9PROT</name>
<reference evidence="2" key="1">
    <citation type="journal article" date="2014" name="Int. J. Syst. Evol. Microbiol.">
        <title>Complete genome of a new Firmicutes species belonging to the dominant human colonic microbiota ('Ruminococcus bicirculans') reveals two chromosomes and a selective capacity to utilize plant glucans.</title>
        <authorList>
            <consortium name="NISC Comparative Sequencing Program"/>
            <person name="Wegmann U."/>
            <person name="Louis P."/>
            <person name="Goesmann A."/>
            <person name="Henrissat B."/>
            <person name="Duncan S.H."/>
            <person name="Flint H.J."/>
        </authorList>
    </citation>
    <scope>NUCLEOTIDE SEQUENCE</scope>
    <source>
        <strain evidence="2">NBRC 108216</strain>
    </source>
</reference>
<proteinExistence type="predicted"/>
<feature type="region of interest" description="Disordered" evidence="1">
    <location>
        <begin position="60"/>
        <end position="90"/>
    </location>
</feature>
<evidence type="ECO:0000256" key="1">
    <source>
        <dbReference type="SAM" id="MobiDB-lite"/>
    </source>
</evidence>
<reference evidence="2" key="2">
    <citation type="submission" date="2023-01" db="EMBL/GenBank/DDBJ databases">
        <title>Draft genome sequence of Algimonas porphyrae strain NBRC 108216.</title>
        <authorList>
            <person name="Sun Q."/>
            <person name="Mori K."/>
        </authorList>
    </citation>
    <scope>NUCLEOTIDE SEQUENCE</scope>
    <source>
        <strain evidence="2">NBRC 108216</strain>
    </source>
</reference>
<evidence type="ECO:0000313" key="3">
    <source>
        <dbReference type="Proteomes" id="UP001161390"/>
    </source>
</evidence>
<organism evidence="2 3">
    <name type="scientific">Algimonas porphyrae</name>
    <dbReference type="NCBI Taxonomy" id="1128113"/>
    <lineage>
        <taxon>Bacteria</taxon>
        <taxon>Pseudomonadati</taxon>
        <taxon>Pseudomonadota</taxon>
        <taxon>Alphaproteobacteria</taxon>
        <taxon>Maricaulales</taxon>
        <taxon>Robiginitomaculaceae</taxon>
        <taxon>Algimonas</taxon>
    </lineage>
</organism>
<protein>
    <submittedName>
        <fullName evidence="2">Uncharacterized protein</fullName>
    </submittedName>
</protein>
<dbReference type="Proteomes" id="UP001161390">
    <property type="component" value="Unassembled WGS sequence"/>
</dbReference>
<keyword evidence="3" id="KW-1185">Reference proteome</keyword>